<proteinExistence type="predicted"/>
<feature type="region of interest" description="Disordered" evidence="2">
    <location>
        <begin position="288"/>
        <end position="345"/>
    </location>
</feature>
<gene>
    <name evidence="6" type="ORF">EM848_06040</name>
    <name evidence="5" type="ORF">EMO90_01750</name>
</gene>
<evidence type="ECO:0000313" key="8">
    <source>
        <dbReference type="Proteomes" id="UP000374630"/>
    </source>
</evidence>
<dbReference type="Gene3D" id="3.90.1720.10">
    <property type="entry name" value="endopeptidase domain like (from Nostoc punctiforme)"/>
    <property type="match status" value="1"/>
</dbReference>
<name>A0A5J5DZ11_9BIFI</name>
<dbReference type="EMBL" id="RZNZ01000002">
    <property type="protein sequence ID" value="KAA8821960.1"/>
    <property type="molecule type" value="Genomic_DNA"/>
</dbReference>
<keyword evidence="3" id="KW-0732">Signal</keyword>
<dbReference type="PRINTS" id="PR01852">
    <property type="entry name" value="SIBAPROTEIN"/>
</dbReference>
<feature type="coiled-coil region" evidence="1">
    <location>
        <begin position="86"/>
        <end position="127"/>
    </location>
</feature>
<keyword evidence="1" id="KW-0175">Coiled coil</keyword>
<evidence type="ECO:0000256" key="1">
    <source>
        <dbReference type="SAM" id="Coils"/>
    </source>
</evidence>
<feature type="domain" description="Peptidase C51" evidence="4">
    <location>
        <begin position="356"/>
        <end position="483"/>
    </location>
</feature>
<dbReference type="InterPro" id="IPR009148">
    <property type="entry name" value="PcsB-like"/>
</dbReference>
<dbReference type="InterPro" id="IPR007921">
    <property type="entry name" value="CHAP_dom"/>
</dbReference>
<dbReference type="AlphaFoldDB" id="A0A5J5DZ11"/>
<evidence type="ECO:0000259" key="4">
    <source>
        <dbReference type="PROSITE" id="PS50911"/>
    </source>
</evidence>
<dbReference type="SUPFAM" id="SSF54001">
    <property type="entry name" value="Cysteine proteinases"/>
    <property type="match status" value="1"/>
</dbReference>
<dbReference type="OrthoDB" id="3240061at2"/>
<comment type="caution">
    <text evidence="6">The sequence shown here is derived from an EMBL/GenBank/DDBJ whole genome shotgun (WGS) entry which is preliminary data.</text>
</comment>
<organism evidence="6 7">
    <name type="scientific">Bifidobacterium vespertilionis</name>
    <dbReference type="NCBI Taxonomy" id="2562524"/>
    <lineage>
        <taxon>Bacteria</taxon>
        <taxon>Bacillati</taxon>
        <taxon>Actinomycetota</taxon>
        <taxon>Actinomycetes</taxon>
        <taxon>Bifidobacteriales</taxon>
        <taxon>Bifidobacteriaceae</taxon>
        <taxon>Bifidobacterium</taxon>
    </lineage>
</organism>
<evidence type="ECO:0000313" key="6">
    <source>
        <dbReference type="EMBL" id="KAA8823249.1"/>
    </source>
</evidence>
<dbReference type="PROSITE" id="PS50911">
    <property type="entry name" value="CHAP"/>
    <property type="match status" value="1"/>
</dbReference>
<feature type="compositionally biased region" description="Low complexity" evidence="2">
    <location>
        <begin position="292"/>
        <end position="340"/>
    </location>
</feature>
<dbReference type="Proteomes" id="UP000374630">
    <property type="component" value="Unassembled WGS sequence"/>
</dbReference>
<dbReference type="InterPro" id="IPR038765">
    <property type="entry name" value="Papain-like_cys_pep_sf"/>
</dbReference>
<feature type="signal peptide" evidence="3">
    <location>
        <begin position="1"/>
        <end position="25"/>
    </location>
</feature>
<dbReference type="Pfam" id="PF05257">
    <property type="entry name" value="CHAP"/>
    <property type="match status" value="1"/>
</dbReference>
<sequence length="484" mass="50659">MMTRRTKALAGWVLCGITLMASGLATVSTGVVEASAVPSYSDYQQKLASANALKAQLAGASQDLQDQIVALDDLTENQIPAAQTAADQALAAAQAAKEAADAAAERLKAAQKDKDDLQAAIDKTGADYDDAQAAVAQIARESFHGSNASKVMDVVTNASTADDFVQKMQADAAVTRSEAAAANDAATNLNTSMNRKQRLEAIEQEITTLKTKADQEAAAAQKAAEDAQAKQRELAALRDEGDKKRAELESKVAQLTDASAKEAAEAVLIKSQIDDYNKKIAAEQAAREAEAAKQATQGQDSSANSSSKPSVSKPSNNSGSSNSGSSSNSGNSGNSSNSGSSGSGGASGMNYAVPGNCAPHSKTCYGHATHDFSSTYPWSECTWYAYNRRHDLNLPVGTQFGNGADWANSARSYGYLVNNTPHVGAVIVFRRGQNGASAQYGHVGVVEQVRSDGTILISECGARLQGKASTRVIKDPSNYQFIHY</sequence>
<evidence type="ECO:0000313" key="7">
    <source>
        <dbReference type="Proteomes" id="UP000345527"/>
    </source>
</evidence>
<evidence type="ECO:0000256" key="2">
    <source>
        <dbReference type="SAM" id="MobiDB-lite"/>
    </source>
</evidence>
<keyword evidence="8" id="KW-1185">Reference proteome</keyword>
<dbReference type="Proteomes" id="UP000345527">
    <property type="component" value="Unassembled WGS sequence"/>
</dbReference>
<feature type="coiled-coil region" evidence="1">
    <location>
        <begin position="199"/>
        <end position="265"/>
    </location>
</feature>
<protein>
    <submittedName>
        <fullName evidence="6">CHAP domain-containing protein</fullName>
    </submittedName>
</protein>
<dbReference type="RefSeq" id="WP_150354037.1">
    <property type="nucleotide sequence ID" value="NZ_JAFEJW010000027.1"/>
</dbReference>
<evidence type="ECO:0000313" key="5">
    <source>
        <dbReference type="EMBL" id="KAA8821960.1"/>
    </source>
</evidence>
<reference evidence="7 8" key="1">
    <citation type="journal article" date="2019" name="Syst. Appl. Microbiol.">
        <title>Characterization of Bifidobacterium species in feaces of the Egyptian fruit bat: Description of B. vespertilionis sp. nov. and B. rousetti sp. nov.</title>
        <authorList>
            <person name="Modesto M."/>
            <person name="Satti M."/>
            <person name="Watanabe K."/>
            <person name="Puglisi E."/>
            <person name="Morelli L."/>
            <person name="Huang C.-H."/>
            <person name="Liou J.-S."/>
            <person name="Miyashita M."/>
            <person name="Tamura T."/>
            <person name="Saito S."/>
            <person name="Mori K."/>
            <person name="Huang L."/>
            <person name="Sciavilla P."/>
            <person name="Sandri C."/>
            <person name="Spiezio C."/>
            <person name="Vitali F."/>
            <person name="Cavalieri D."/>
            <person name="Perpetuini G."/>
            <person name="Tofalo R."/>
            <person name="Bonetti A."/>
            <person name="Arita M."/>
            <person name="Mattarelli P."/>
        </authorList>
    </citation>
    <scope>NUCLEOTIDE SEQUENCE [LARGE SCALE GENOMIC DNA]</scope>
    <source>
        <strain evidence="5 8">RST16</strain>
        <strain evidence="6 7">RST8</strain>
    </source>
</reference>
<evidence type="ECO:0000256" key="3">
    <source>
        <dbReference type="SAM" id="SignalP"/>
    </source>
</evidence>
<feature type="chain" id="PRO_5038990400" evidence="3">
    <location>
        <begin position="26"/>
        <end position="484"/>
    </location>
</feature>
<accession>A0A5J5DZ11</accession>
<dbReference type="EMBL" id="RZOA01000010">
    <property type="protein sequence ID" value="KAA8823249.1"/>
    <property type="molecule type" value="Genomic_DNA"/>
</dbReference>